<name>A0ABS8YMT7_9BACL</name>
<keyword evidence="1" id="KW-1133">Transmembrane helix</keyword>
<reference evidence="2 3" key="1">
    <citation type="submission" date="2021-11" db="EMBL/GenBank/DDBJ databases">
        <title>Draft genome sequence of Paenibacillus profundus YoMME, a new Gram-positive bacteria with exoelectrogenic properties.</title>
        <authorList>
            <person name="Hubenova Y."/>
            <person name="Hubenova E."/>
            <person name="Manasiev Y."/>
            <person name="Peykov S."/>
            <person name="Mitov M."/>
        </authorList>
    </citation>
    <scope>NUCLEOTIDE SEQUENCE [LARGE SCALE GENOMIC DNA]</scope>
    <source>
        <strain evidence="2 3">YoMME</strain>
    </source>
</reference>
<comment type="caution">
    <text evidence="2">The sequence shown here is derived from an EMBL/GenBank/DDBJ whole genome shotgun (WGS) entry which is preliminary data.</text>
</comment>
<protein>
    <submittedName>
        <fullName evidence="2">Uncharacterized protein</fullName>
    </submittedName>
</protein>
<sequence>MQNIDSLALLIVQVFLKIIGNMLQADILGIIIVVGIKFFPWGSYQ</sequence>
<dbReference type="Proteomes" id="UP001199916">
    <property type="component" value="Unassembled WGS sequence"/>
</dbReference>
<dbReference type="RefSeq" id="WP_233698035.1">
    <property type="nucleotide sequence ID" value="NZ_JAJNBZ010000019.1"/>
</dbReference>
<gene>
    <name evidence="2" type="ORF">LQV63_20240</name>
</gene>
<keyword evidence="1" id="KW-0812">Transmembrane</keyword>
<dbReference type="EMBL" id="JAJNBZ010000019">
    <property type="protein sequence ID" value="MCE5171621.1"/>
    <property type="molecule type" value="Genomic_DNA"/>
</dbReference>
<accession>A0ABS8YMT7</accession>
<proteinExistence type="predicted"/>
<evidence type="ECO:0000313" key="2">
    <source>
        <dbReference type="EMBL" id="MCE5171621.1"/>
    </source>
</evidence>
<keyword evidence="3" id="KW-1185">Reference proteome</keyword>
<organism evidence="2 3">
    <name type="scientific">Paenibacillus profundus</name>
    <dbReference type="NCBI Taxonomy" id="1173085"/>
    <lineage>
        <taxon>Bacteria</taxon>
        <taxon>Bacillati</taxon>
        <taxon>Bacillota</taxon>
        <taxon>Bacilli</taxon>
        <taxon>Bacillales</taxon>
        <taxon>Paenibacillaceae</taxon>
        <taxon>Paenibacillus</taxon>
    </lineage>
</organism>
<evidence type="ECO:0000256" key="1">
    <source>
        <dbReference type="SAM" id="Phobius"/>
    </source>
</evidence>
<keyword evidence="1" id="KW-0472">Membrane</keyword>
<feature type="transmembrane region" description="Helical" evidence="1">
    <location>
        <begin position="7"/>
        <end position="36"/>
    </location>
</feature>
<evidence type="ECO:0000313" key="3">
    <source>
        <dbReference type="Proteomes" id="UP001199916"/>
    </source>
</evidence>